<evidence type="ECO:0000256" key="3">
    <source>
        <dbReference type="ARBA" id="ARBA00022989"/>
    </source>
</evidence>
<comment type="caution">
    <text evidence="8">The sequence shown here is derived from an EMBL/GenBank/DDBJ whole genome shotgun (WGS) entry which is preliminary data.</text>
</comment>
<evidence type="ECO:0000256" key="4">
    <source>
        <dbReference type="ARBA" id="ARBA00023136"/>
    </source>
</evidence>
<name>A0ABQ0G9V9_9PEZI</name>
<keyword evidence="2 6" id="KW-0812">Transmembrane</keyword>
<dbReference type="SUPFAM" id="SSF50630">
    <property type="entry name" value="Acid proteases"/>
    <property type="match status" value="1"/>
</dbReference>
<feature type="transmembrane region" description="Helical" evidence="6">
    <location>
        <begin position="199"/>
        <end position="221"/>
    </location>
</feature>
<dbReference type="InterPro" id="IPR033121">
    <property type="entry name" value="PEPTIDASE_A1"/>
</dbReference>
<evidence type="ECO:0000313" key="8">
    <source>
        <dbReference type="EMBL" id="GAB1314532.1"/>
    </source>
</evidence>
<comment type="subcellular location">
    <subcellularLocation>
        <location evidence="1">Membrane</location>
        <topology evidence="1">Single-pass membrane protein</topology>
    </subcellularLocation>
</comment>
<dbReference type="GeneID" id="98175485"/>
<dbReference type="CDD" id="cd21699">
    <property type="entry name" value="JMTM_APP_like"/>
    <property type="match status" value="1"/>
</dbReference>
<gene>
    <name evidence="8" type="ORF">MFIFM68171_04742</name>
</gene>
<dbReference type="PANTHER" id="PTHR15549">
    <property type="entry name" value="PAIRED IMMUNOGLOBULIN-LIKE TYPE 2 RECEPTOR"/>
    <property type="match status" value="1"/>
</dbReference>
<sequence length="417" mass="44106">MADDVTRDLVVALQSISYSGSSSATLLSSPIDIFIDSTDPNIWLPADVCDAFERVFGLTVDEETGLYLVNETHRNMLLDSNAEVSFRLSDVKSGGDTVTIVLPFAAFDLTAENPLVGNTSHYFPLKRANSSAQYTLGRTFLQEAYLSVDYERKVFNVSACVWNQGAQENIVTITSKDSDSAGTSDDASSSGNSGLSAGAIAGIVVACVVVGIAIVTLIVLLRRRKKITAQFAVAARIPEPDESILKGPVFNSPSRHGSTPDDSVPFSADDVSATRSRSTAEYSRPGSGIVGESVAGAPTAELDGRDTLVRPDTELDGNEIQRPLPRIAENPSGVYELPDNSVVSDTGDRGRKSKPNQVPSAVGSLPSRDEMKGGNDSPPSPLVSTLGTNWEPGRDSVAGSELVSPDTPASRHGGRPF</sequence>
<protein>
    <recommendedName>
        <fullName evidence="7">Peptidase A1 domain-containing protein</fullName>
    </recommendedName>
</protein>
<evidence type="ECO:0000256" key="2">
    <source>
        <dbReference type="ARBA" id="ARBA00022692"/>
    </source>
</evidence>
<evidence type="ECO:0000256" key="1">
    <source>
        <dbReference type="ARBA" id="ARBA00004167"/>
    </source>
</evidence>
<dbReference type="Gene3D" id="2.40.70.10">
    <property type="entry name" value="Acid Proteases"/>
    <property type="match status" value="1"/>
</dbReference>
<reference evidence="8 9" key="1">
    <citation type="submission" date="2024-09" db="EMBL/GenBank/DDBJ databases">
        <title>Itraconazole resistance in Madurella fahalii resulting from another homologue of gene encoding cytochrome P450 14-alpha sterol demethylase (CYP51).</title>
        <authorList>
            <person name="Yoshioka I."/>
            <person name="Fahal A.H."/>
            <person name="Kaneko S."/>
            <person name="Yaguchi T."/>
        </authorList>
    </citation>
    <scope>NUCLEOTIDE SEQUENCE [LARGE SCALE GENOMIC DNA]</scope>
    <source>
        <strain evidence="8 9">IFM 68171</strain>
    </source>
</reference>
<dbReference type="EMBL" id="BAAFSV010000002">
    <property type="protein sequence ID" value="GAB1314532.1"/>
    <property type="molecule type" value="Genomic_DNA"/>
</dbReference>
<dbReference type="Proteomes" id="UP001628179">
    <property type="component" value="Unassembled WGS sequence"/>
</dbReference>
<dbReference type="PROSITE" id="PS51767">
    <property type="entry name" value="PEPTIDASE_A1"/>
    <property type="match status" value="1"/>
</dbReference>
<organism evidence="8 9">
    <name type="scientific">Madurella fahalii</name>
    <dbReference type="NCBI Taxonomy" id="1157608"/>
    <lineage>
        <taxon>Eukaryota</taxon>
        <taxon>Fungi</taxon>
        <taxon>Dikarya</taxon>
        <taxon>Ascomycota</taxon>
        <taxon>Pezizomycotina</taxon>
        <taxon>Sordariomycetes</taxon>
        <taxon>Sordariomycetidae</taxon>
        <taxon>Sordariales</taxon>
        <taxon>Sordariales incertae sedis</taxon>
        <taxon>Madurella</taxon>
    </lineage>
</organism>
<proteinExistence type="predicted"/>
<keyword evidence="4 6" id="KW-0472">Membrane</keyword>
<feature type="compositionally biased region" description="Basic and acidic residues" evidence="5">
    <location>
        <begin position="302"/>
        <end position="313"/>
    </location>
</feature>
<dbReference type="RefSeq" id="XP_070916263.1">
    <property type="nucleotide sequence ID" value="XM_071060162.1"/>
</dbReference>
<feature type="compositionally biased region" description="Polar residues" evidence="5">
    <location>
        <begin position="251"/>
        <end position="261"/>
    </location>
</feature>
<evidence type="ECO:0000256" key="5">
    <source>
        <dbReference type="SAM" id="MobiDB-lite"/>
    </source>
</evidence>
<keyword evidence="9" id="KW-1185">Reference proteome</keyword>
<evidence type="ECO:0000259" key="7">
    <source>
        <dbReference type="PROSITE" id="PS51767"/>
    </source>
</evidence>
<feature type="domain" description="Peptidase A1" evidence="7">
    <location>
        <begin position="1"/>
        <end position="158"/>
    </location>
</feature>
<accession>A0ABQ0G9V9</accession>
<evidence type="ECO:0000313" key="9">
    <source>
        <dbReference type="Proteomes" id="UP001628179"/>
    </source>
</evidence>
<feature type="region of interest" description="Disordered" evidence="5">
    <location>
        <begin position="244"/>
        <end position="417"/>
    </location>
</feature>
<keyword evidence="3 6" id="KW-1133">Transmembrane helix</keyword>
<evidence type="ECO:0000256" key="6">
    <source>
        <dbReference type="SAM" id="Phobius"/>
    </source>
</evidence>
<dbReference type="InterPro" id="IPR021109">
    <property type="entry name" value="Peptidase_aspartic_dom_sf"/>
</dbReference>
<dbReference type="InterPro" id="IPR051694">
    <property type="entry name" value="Immunoregulatory_rcpt-like"/>
</dbReference>